<accession>A0A922L1U1</accession>
<proteinExistence type="predicted"/>
<evidence type="ECO:0000313" key="1">
    <source>
        <dbReference type="EMBL" id="KAH9494337.1"/>
    </source>
</evidence>
<dbReference type="EMBL" id="ASGP02000008">
    <property type="protein sequence ID" value="KAH9494337.1"/>
    <property type="molecule type" value="Genomic_DNA"/>
</dbReference>
<name>A0A922L1U1_DERFA</name>
<reference evidence="1" key="1">
    <citation type="submission" date="2013-05" db="EMBL/GenBank/DDBJ databases">
        <authorList>
            <person name="Yim A.K.Y."/>
            <person name="Chan T.F."/>
            <person name="Ji K.M."/>
            <person name="Liu X.Y."/>
            <person name="Zhou J.W."/>
            <person name="Li R.Q."/>
            <person name="Yang K.Y."/>
            <person name="Li J."/>
            <person name="Li M."/>
            <person name="Law P.T.W."/>
            <person name="Wu Y.L."/>
            <person name="Cai Z.L."/>
            <person name="Qin H."/>
            <person name="Bao Y."/>
            <person name="Leung R.K.K."/>
            <person name="Ng P.K.S."/>
            <person name="Zou J."/>
            <person name="Zhong X.J."/>
            <person name="Ran P.X."/>
            <person name="Zhong N.S."/>
            <person name="Liu Z.G."/>
            <person name="Tsui S.K.W."/>
        </authorList>
    </citation>
    <scope>NUCLEOTIDE SEQUENCE</scope>
    <source>
        <strain evidence="1">Derf</strain>
        <tissue evidence="1">Whole organism</tissue>
    </source>
</reference>
<comment type="caution">
    <text evidence="1">The sequence shown here is derived from an EMBL/GenBank/DDBJ whole genome shotgun (WGS) entry which is preliminary data.</text>
</comment>
<organism evidence="1 2">
    <name type="scientific">Dermatophagoides farinae</name>
    <name type="common">American house dust mite</name>
    <dbReference type="NCBI Taxonomy" id="6954"/>
    <lineage>
        <taxon>Eukaryota</taxon>
        <taxon>Metazoa</taxon>
        <taxon>Ecdysozoa</taxon>
        <taxon>Arthropoda</taxon>
        <taxon>Chelicerata</taxon>
        <taxon>Arachnida</taxon>
        <taxon>Acari</taxon>
        <taxon>Acariformes</taxon>
        <taxon>Sarcoptiformes</taxon>
        <taxon>Astigmata</taxon>
        <taxon>Psoroptidia</taxon>
        <taxon>Analgoidea</taxon>
        <taxon>Pyroglyphidae</taxon>
        <taxon>Dermatophagoidinae</taxon>
        <taxon>Dermatophagoides</taxon>
    </lineage>
</organism>
<evidence type="ECO:0000313" key="2">
    <source>
        <dbReference type="Proteomes" id="UP000790347"/>
    </source>
</evidence>
<reference evidence="1" key="2">
    <citation type="journal article" date="2022" name="Res Sq">
        <title>Comparative Genomics Reveals Insights into the Divergent Evolution of Astigmatic Mites and Household Pest Adaptations.</title>
        <authorList>
            <person name="Xiong Q."/>
            <person name="Wan A.T.-Y."/>
            <person name="Liu X.-Y."/>
            <person name="Fung C.S.-H."/>
            <person name="Xiao X."/>
            <person name="Malainual N."/>
            <person name="Hou J."/>
            <person name="Wang L."/>
            <person name="Wang M."/>
            <person name="Yang K."/>
            <person name="Cui Y."/>
            <person name="Leung E."/>
            <person name="Nong W."/>
            <person name="Shin S.-K."/>
            <person name="Au S."/>
            <person name="Jeong K.Y."/>
            <person name="Chew F.T."/>
            <person name="Hui J."/>
            <person name="Leung T.F."/>
            <person name="Tungtrongchitr A."/>
            <person name="Zhong N."/>
            <person name="Liu Z."/>
            <person name="Tsui S."/>
        </authorList>
    </citation>
    <scope>NUCLEOTIDE SEQUENCE</scope>
    <source>
        <strain evidence="1">Derf</strain>
        <tissue evidence="1">Whole organism</tissue>
    </source>
</reference>
<gene>
    <name evidence="1" type="ORF">DERF_015028</name>
</gene>
<protein>
    <submittedName>
        <fullName evidence="1">Uncharacterized protein</fullName>
    </submittedName>
</protein>
<dbReference type="Proteomes" id="UP000790347">
    <property type="component" value="Unassembled WGS sequence"/>
</dbReference>
<keyword evidence="2" id="KW-1185">Reference proteome</keyword>
<dbReference type="AlphaFoldDB" id="A0A922L1U1"/>
<sequence length="72" mass="8364">MPKKINNGNVLKLKYTMYNSSGSGSHFISFSDDSKLPYAIIKEFFFIYLKIQQVNQDGPISVHNHDKKKWPE</sequence>